<dbReference type="AlphaFoldDB" id="A0A2D3V4U6"/>
<feature type="compositionally biased region" description="Basic residues" evidence="1">
    <location>
        <begin position="1"/>
        <end position="11"/>
    </location>
</feature>
<gene>
    <name evidence="3" type="ORF">RCC_08723</name>
</gene>
<dbReference type="Proteomes" id="UP000225277">
    <property type="component" value="Unassembled WGS sequence"/>
</dbReference>
<accession>A0A2D3V4U6</accession>
<keyword evidence="4" id="KW-1185">Reference proteome</keyword>
<reference evidence="3 4" key="1">
    <citation type="submission" date="2016-03" db="EMBL/GenBank/DDBJ databases">
        <authorList>
            <person name="Ploux O."/>
        </authorList>
    </citation>
    <scope>NUCLEOTIDE SEQUENCE [LARGE SCALE GENOMIC DNA]</scope>
    <source>
        <strain evidence="3 4">URUG2</strain>
    </source>
</reference>
<feature type="compositionally biased region" description="Polar residues" evidence="1">
    <location>
        <begin position="14"/>
        <end position="23"/>
    </location>
</feature>
<evidence type="ECO:0000313" key="4">
    <source>
        <dbReference type="Proteomes" id="UP000225277"/>
    </source>
</evidence>
<dbReference type="Gene3D" id="1.20.1280.50">
    <property type="match status" value="1"/>
</dbReference>
<organism evidence="3 4">
    <name type="scientific">Ramularia collo-cygni</name>
    <dbReference type="NCBI Taxonomy" id="112498"/>
    <lineage>
        <taxon>Eukaryota</taxon>
        <taxon>Fungi</taxon>
        <taxon>Dikarya</taxon>
        <taxon>Ascomycota</taxon>
        <taxon>Pezizomycotina</taxon>
        <taxon>Dothideomycetes</taxon>
        <taxon>Dothideomycetidae</taxon>
        <taxon>Mycosphaerellales</taxon>
        <taxon>Mycosphaerellaceae</taxon>
        <taxon>Ramularia</taxon>
    </lineage>
</organism>
<feature type="domain" description="F-box" evidence="2">
    <location>
        <begin position="51"/>
        <end position="83"/>
    </location>
</feature>
<sequence>MAPTSKRKRKRAENTSSQSSTAKLTKRGARIITTRTATQVSAPEQVFNTTEMLEAILLHVDRKELTVTRGVCRRWKAVIDLSPSLQTVVLTRPVARIPTVPSLALAADSQTPPRYDKLTVSPLINYHHLVEGSDSAIRIPTGHNLHGFLKTALIPYNRETRMHLLVDITYFIQGGFPHPSNDSSAPFWQKMSFANPPITSTHLRTSFDNYGDEGYTNSVSVWNPKGVTWEDVLQHRKSLAEQDGPSDLVIVELQTMIYVMDVPLVWAMHWCDGSKDRDGKCACVAAITGRRMKDNTPYSAETGRLMLG</sequence>
<feature type="region of interest" description="Disordered" evidence="1">
    <location>
        <begin position="1"/>
        <end position="29"/>
    </location>
</feature>
<protein>
    <recommendedName>
        <fullName evidence="2">F-box domain-containing protein</fullName>
    </recommendedName>
</protein>
<evidence type="ECO:0000259" key="2">
    <source>
        <dbReference type="Pfam" id="PF00646"/>
    </source>
</evidence>
<dbReference type="Pfam" id="PF00646">
    <property type="entry name" value="F-box"/>
    <property type="match status" value="1"/>
</dbReference>
<dbReference type="RefSeq" id="XP_023629737.1">
    <property type="nucleotide sequence ID" value="XM_023773969.1"/>
</dbReference>
<dbReference type="InterPro" id="IPR001810">
    <property type="entry name" value="F-box_dom"/>
</dbReference>
<proteinExistence type="predicted"/>
<dbReference type="GeneID" id="35603805"/>
<dbReference type="SUPFAM" id="SSF81383">
    <property type="entry name" value="F-box domain"/>
    <property type="match status" value="1"/>
</dbReference>
<evidence type="ECO:0000313" key="3">
    <source>
        <dbReference type="EMBL" id="CZT23013.1"/>
    </source>
</evidence>
<dbReference type="EMBL" id="FJUY01000015">
    <property type="protein sequence ID" value="CZT23013.1"/>
    <property type="molecule type" value="Genomic_DNA"/>
</dbReference>
<dbReference type="InterPro" id="IPR036047">
    <property type="entry name" value="F-box-like_dom_sf"/>
</dbReference>
<name>A0A2D3V4U6_9PEZI</name>
<evidence type="ECO:0000256" key="1">
    <source>
        <dbReference type="SAM" id="MobiDB-lite"/>
    </source>
</evidence>